<evidence type="ECO:0000256" key="2">
    <source>
        <dbReference type="ARBA" id="ARBA00007171"/>
    </source>
</evidence>
<dbReference type="GO" id="GO:0071972">
    <property type="term" value="F:peptidoglycan L,D-transpeptidase activity"/>
    <property type="evidence" value="ECO:0007669"/>
    <property type="project" value="TreeGrafter"/>
</dbReference>
<dbReference type="SUPFAM" id="SSF56601">
    <property type="entry name" value="beta-lactamase/transpeptidase-like"/>
    <property type="match status" value="1"/>
</dbReference>
<protein>
    <submittedName>
        <fullName evidence="7">Penicillin-binding protein 2</fullName>
    </submittedName>
</protein>
<dbReference type="Gene3D" id="3.90.1310.10">
    <property type="entry name" value="Penicillin-binding protein 2a (Domain 2)"/>
    <property type="match status" value="1"/>
</dbReference>
<dbReference type="InterPro" id="IPR005311">
    <property type="entry name" value="PBP_dimer"/>
</dbReference>
<accession>A0A841SW22</accession>
<dbReference type="RefSeq" id="WP_185121353.1">
    <property type="nucleotide sequence ID" value="NZ_JACJVQ010000017.1"/>
</dbReference>
<evidence type="ECO:0000256" key="3">
    <source>
        <dbReference type="ARBA" id="ARBA00023136"/>
    </source>
</evidence>
<evidence type="ECO:0000313" key="7">
    <source>
        <dbReference type="EMBL" id="MBB6636124.1"/>
    </source>
</evidence>
<dbReference type="EMBL" id="JACJVQ010000017">
    <property type="protein sequence ID" value="MBB6636124.1"/>
    <property type="molecule type" value="Genomic_DNA"/>
</dbReference>
<dbReference type="SUPFAM" id="SSF56519">
    <property type="entry name" value="Penicillin binding protein dimerisation domain"/>
    <property type="match status" value="1"/>
</dbReference>
<dbReference type="InterPro" id="IPR036138">
    <property type="entry name" value="PBP_dimer_sf"/>
</dbReference>
<dbReference type="PANTHER" id="PTHR30627:SF24">
    <property type="entry name" value="PENICILLIN-BINDING PROTEIN 4B"/>
    <property type="match status" value="1"/>
</dbReference>
<feature type="domain" description="Penicillin-binding protein dimerisation" evidence="6">
    <location>
        <begin position="61"/>
        <end position="222"/>
    </location>
</feature>
<dbReference type="GO" id="GO:0008658">
    <property type="term" value="F:penicillin binding"/>
    <property type="evidence" value="ECO:0007669"/>
    <property type="project" value="InterPro"/>
</dbReference>
<feature type="domain" description="Penicillin-binding protein transpeptidase" evidence="5">
    <location>
        <begin position="275"/>
        <end position="593"/>
    </location>
</feature>
<dbReference type="Pfam" id="PF00905">
    <property type="entry name" value="Transpeptidase"/>
    <property type="match status" value="1"/>
</dbReference>
<dbReference type="PANTHER" id="PTHR30627">
    <property type="entry name" value="PEPTIDOGLYCAN D,D-TRANSPEPTIDASE"/>
    <property type="match status" value="1"/>
</dbReference>
<dbReference type="InterPro" id="IPR012338">
    <property type="entry name" value="Beta-lactam/transpept-like"/>
</dbReference>
<organism evidence="7 8">
    <name type="scientific">Cohnella thailandensis</name>
    <dbReference type="NCBI Taxonomy" id="557557"/>
    <lineage>
        <taxon>Bacteria</taxon>
        <taxon>Bacillati</taxon>
        <taxon>Bacillota</taxon>
        <taxon>Bacilli</taxon>
        <taxon>Bacillales</taxon>
        <taxon>Paenibacillaceae</taxon>
        <taxon>Cohnella</taxon>
    </lineage>
</organism>
<sequence length="608" mass="65662">MDRRISARLVQVLLVFAIAFGTIELRMAWIQLRAGRQHSVPTLERSAALQRSDSLELDTGRALFLDRTGASLTGETVKALAVYPAGGMPRGTEPSVERLAAILKQDKGKLEAWMNGLRAADVWRAADGKRAYALTDEQAKEIGKLRLAGVVVLPYRNRYPAQTALSALHAIGYVSQNPERMRSLYGEALTKRKLRLSDSIGGAGLELSLDRWIQGVGRTEAIVVTDAARRPLKGLGLRIHGPDNLHYPLQVRTTIDSRIQEAAQTVMEKHGIKQGAVVVLDADNADVLAMLSYPSYDPNHIGLEGTDESNHALIAVPPGSIFKTVTLAAALEAGVTDLSERFRCQGHYGRYGLKCWREKGHGVITLEEAYAESCNVVFAALAERLHPAALQKTADRLGIGRQVGWHADDFLNGGPLRLLQEEQAGTVFESVDAGKDGGVRTGTGIGQRDVRVTPLQAANLAVTLLHQGRVLAPRIVSELRYADGDVLTKLPSQASPSAYGAIQPKTASILRHAMRSVVLEGTAEHTLGDAKRPLAGKSGTAELGGAKSSHNDHWFIGYGPAEGQARYAVAVLIENQRAGSRNRASELFGEIMERLLEPPAKKTPSSGK</sequence>
<evidence type="ECO:0000259" key="6">
    <source>
        <dbReference type="Pfam" id="PF03717"/>
    </source>
</evidence>
<comment type="subcellular location">
    <subcellularLocation>
        <location evidence="1">Membrane</location>
    </subcellularLocation>
</comment>
<proteinExistence type="inferred from homology"/>
<dbReference type="Pfam" id="PF03717">
    <property type="entry name" value="PBP_dimer"/>
    <property type="match status" value="1"/>
</dbReference>
<comment type="similarity">
    <text evidence="2">Belongs to the transpeptidase family.</text>
</comment>
<evidence type="ECO:0000313" key="8">
    <source>
        <dbReference type="Proteomes" id="UP000535838"/>
    </source>
</evidence>
<dbReference type="AlphaFoldDB" id="A0A841SW22"/>
<keyword evidence="8" id="KW-1185">Reference proteome</keyword>
<dbReference type="Gene3D" id="3.40.710.10">
    <property type="entry name" value="DD-peptidase/beta-lactamase superfamily"/>
    <property type="match status" value="1"/>
</dbReference>
<name>A0A841SW22_9BACL</name>
<dbReference type="InterPro" id="IPR001460">
    <property type="entry name" value="PCN-bd_Tpept"/>
</dbReference>
<evidence type="ECO:0000256" key="1">
    <source>
        <dbReference type="ARBA" id="ARBA00004370"/>
    </source>
</evidence>
<reference evidence="7 8" key="1">
    <citation type="submission" date="2020-08" db="EMBL/GenBank/DDBJ databases">
        <title>Cohnella phylogeny.</title>
        <authorList>
            <person name="Dunlap C."/>
        </authorList>
    </citation>
    <scope>NUCLEOTIDE SEQUENCE [LARGE SCALE GENOMIC DNA]</scope>
    <source>
        <strain evidence="7 8">DSM 25241</strain>
    </source>
</reference>
<dbReference type="GO" id="GO:0071555">
    <property type="term" value="P:cell wall organization"/>
    <property type="evidence" value="ECO:0007669"/>
    <property type="project" value="TreeGrafter"/>
</dbReference>
<evidence type="ECO:0000256" key="4">
    <source>
        <dbReference type="SAM" id="MobiDB-lite"/>
    </source>
</evidence>
<dbReference type="Proteomes" id="UP000535838">
    <property type="component" value="Unassembled WGS sequence"/>
</dbReference>
<feature type="region of interest" description="Disordered" evidence="4">
    <location>
        <begin position="529"/>
        <end position="548"/>
    </location>
</feature>
<dbReference type="GO" id="GO:0005886">
    <property type="term" value="C:plasma membrane"/>
    <property type="evidence" value="ECO:0007669"/>
    <property type="project" value="TreeGrafter"/>
</dbReference>
<evidence type="ECO:0000259" key="5">
    <source>
        <dbReference type="Pfam" id="PF00905"/>
    </source>
</evidence>
<comment type="caution">
    <text evidence="7">The sequence shown here is derived from an EMBL/GenBank/DDBJ whole genome shotgun (WGS) entry which is preliminary data.</text>
</comment>
<gene>
    <name evidence="7" type="ORF">H7B67_18540</name>
</gene>
<keyword evidence="3" id="KW-0472">Membrane</keyword>
<dbReference type="InterPro" id="IPR050515">
    <property type="entry name" value="Beta-lactam/transpept"/>
</dbReference>